<dbReference type="NCBIfam" id="TIGR01563">
    <property type="entry name" value="gp16_SPP1"/>
    <property type="match status" value="1"/>
</dbReference>
<keyword evidence="2" id="KW-1185">Reference proteome</keyword>
<name>A0ABV5KP45_9BACL</name>
<sequence>MAEVVQLIGLAYITGGDRDVIEAAEPRETFAEKKSIRQSEYYQAFANSLRPTATFVIWLEEYRGENRLIHRDIAYEIIRTYEAGNRRIELVCQALDDVQTNLSRMRDEVEIWHNEMVENEIDEQMPHATRLCIVPASIEHKGGGSAEGDGVIETTTLLTVIIRYREGITLDMFLMIDGSRYDIRYIEDPYNRHHTLVLTVERVVP</sequence>
<organism evidence="1 2">
    <name type="scientific">Paenibacillus aurantiacus</name>
    <dbReference type="NCBI Taxonomy" id="1936118"/>
    <lineage>
        <taxon>Bacteria</taxon>
        <taxon>Bacillati</taxon>
        <taxon>Bacillota</taxon>
        <taxon>Bacilli</taxon>
        <taxon>Bacillales</taxon>
        <taxon>Paenibacillaceae</taxon>
        <taxon>Paenibacillus</taxon>
    </lineage>
</organism>
<comment type="caution">
    <text evidence="1">The sequence shown here is derived from an EMBL/GenBank/DDBJ whole genome shotgun (WGS) entry which is preliminary data.</text>
</comment>
<dbReference type="Pfam" id="PF05521">
    <property type="entry name" value="Phage_HCP"/>
    <property type="match status" value="1"/>
</dbReference>
<proteinExistence type="predicted"/>
<gene>
    <name evidence="1" type="ORF">ACFFSY_13785</name>
</gene>
<evidence type="ECO:0000313" key="1">
    <source>
        <dbReference type="EMBL" id="MFB9326994.1"/>
    </source>
</evidence>
<accession>A0ABV5KP45</accession>
<protein>
    <submittedName>
        <fullName evidence="1">Phage head closure protein</fullName>
    </submittedName>
</protein>
<dbReference type="InterPro" id="IPR038666">
    <property type="entry name" value="SSP1_head-tail_sf"/>
</dbReference>
<dbReference type="InterPro" id="IPR008767">
    <property type="entry name" value="Phage_SPP1_head-tail_adaptor"/>
</dbReference>
<dbReference type="Gene3D" id="2.40.10.270">
    <property type="entry name" value="Bacteriophage SPP1 head-tail adaptor protein"/>
    <property type="match status" value="1"/>
</dbReference>
<dbReference type="EMBL" id="JBHMDO010000022">
    <property type="protein sequence ID" value="MFB9326994.1"/>
    <property type="molecule type" value="Genomic_DNA"/>
</dbReference>
<reference evidence="1 2" key="1">
    <citation type="submission" date="2024-09" db="EMBL/GenBank/DDBJ databases">
        <authorList>
            <person name="Sun Q."/>
            <person name="Mori K."/>
        </authorList>
    </citation>
    <scope>NUCLEOTIDE SEQUENCE [LARGE SCALE GENOMIC DNA]</scope>
    <source>
        <strain evidence="1 2">TISTR 2452</strain>
    </source>
</reference>
<dbReference type="RefSeq" id="WP_377494965.1">
    <property type="nucleotide sequence ID" value="NZ_JBHMDO010000022.1"/>
</dbReference>
<dbReference type="Proteomes" id="UP001589747">
    <property type="component" value="Unassembled WGS sequence"/>
</dbReference>
<evidence type="ECO:0000313" key="2">
    <source>
        <dbReference type="Proteomes" id="UP001589747"/>
    </source>
</evidence>